<sequence>MRIIERTPNLELRKKQIRRAVQALPQVGNVVSVGQILFRASLLADDERPESVGRLSYPPEDKIKSFGRCNLPENPVLYTAAHEGAALLEVQPKVGTKCVISQWQATRVIVAIPLGYSADELVIQPEGMEYRRELYASYGKGFDQIHSRFNQWFGHLGEVFYEITATLTNILFEDPVHVDEKNPGYSGRMAVQYRSRRFAEVSGGQRADNVTICKASVDAGDVVPIAAHHCEVTKADGGRIDVKILSRTTSIEGDRLVWE</sequence>
<protein>
    <recommendedName>
        <fullName evidence="3">RES domain-containing protein</fullName>
    </recommendedName>
</protein>
<accession>A0A2R8CEX7</accession>
<evidence type="ECO:0008006" key="3">
    <source>
        <dbReference type="Google" id="ProtNLM"/>
    </source>
</evidence>
<name>A0A2R8CEX7_9RHOB</name>
<keyword evidence="2" id="KW-1185">Reference proteome</keyword>
<gene>
    <name evidence="1" type="ORF">TRM7615_04504</name>
</gene>
<evidence type="ECO:0000313" key="1">
    <source>
        <dbReference type="EMBL" id="SPJ30967.1"/>
    </source>
</evidence>
<evidence type="ECO:0000313" key="2">
    <source>
        <dbReference type="Proteomes" id="UP000244898"/>
    </source>
</evidence>
<dbReference type="EMBL" id="ONZG01000015">
    <property type="protein sequence ID" value="SPJ30967.1"/>
    <property type="molecule type" value="Genomic_DNA"/>
</dbReference>
<reference evidence="2" key="1">
    <citation type="submission" date="2018-03" db="EMBL/GenBank/DDBJ databases">
        <authorList>
            <person name="Rodrigo-Torres L."/>
            <person name="Arahal R. D."/>
            <person name="Lucena T."/>
        </authorList>
    </citation>
    <scope>NUCLEOTIDE SEQUENCE [LARGE SCALE GENOMIC DNA]</scope>
    <source>
        <strain evidence="2">CECT 7615</strain>
    </source>
</reference>
<organism evidence="1 2">
    <name type="scientific">Falsiruegeria mediterranea M17</name>
    <dbReference type="NCBI Taxonomy" id="1200281"/>
    <lineage>
        <taxon>Bacteria</taxon>
        <taxon>Pseudomonadati</taxon>
        <taxon>Pseudomonadota</taxon>
        <taxon>Alphaproteobacteria</taxon>
        <taxon>Rhodobacterales</taxon>
        <taxon>Roseobacteraceae</taxon>
        <taxon>Falsiruegeria</taxon>
    </lineage>
</organism>
<dbReference type="AlphaFoldDB" id="A0A2R8CEX7"/>
<proteinExistence type="predicted"/>
<dbReference type="Proteomes" id="UP000244898">
    <property type="component" value="Unassembled WGS sequence"/>
</dbReference>